<dbReference type="EMBL" id="CAJVCH010079158">
    <property type="protein sequence ID" value="CAG7721406.1"/>
    <property type="molecule type" value="Genomic_DNA"/>
</dbReference>
<name>A0A8J2JK34_9HEXA</name>
<keyword evidence="6 8" id="KW-0472">Membrane</keyword>
<dbReference type="PANTHER" id="PTHR11923:SF51">
    <property type="entry name" value="LYSOSOME MEMBRANE PROTEIN 2"/>
    <property type="match status" value="1"/>
</dbReference>
<keyword evidence="7" id="KW-0325">Glycoprotein</keyword>
<reference evidence="9" key="1">
    <citation type="submission" date="2021-06" db="EMBL/GenBank/DDBJ databases">
        <authorList>
            <person name="Hodson N. C."/>
            <person name="Mongue J. A."/>
            <person name="Jaron S. K."/>
        </authorList>
    </citation>
    <scope>NUCLEOTIDE SEQUENCE</scope>
</reference>
<gene>
    <name evidence="9" type="ORF">AFUS01_LOCUS10623</name>
</gene>
<dbReference type="GO" id="GO:0005886">
    <property type="term" value="C:plasma membrane"/>
    <property type="evidence" value="ECO:0007669"/>
    <property type="project" value="UniProtKB-SubCell"/>
</dbReference>
<feature type="transmembrane region" description="Helical" evidence="8">
    <location>
        <begin position="12"/>
        <end position="34"/>
    </location>
</feature>
<sequence>MCHRKCLSVAGLIFGTVLIILVGIIGWIVMPIVVDNHIKEASRLTNPKTLELWENIDVPIQIKFYIFNVTNPGALLENKKFNFEEHGPYVYNVKKSKKVKLSQDKITATYREINHYYFDARDSTGTEDDVFNIPNVPLIALAHGAYASLTADQLDDFKILLTYLVGNERLIKENVTVREILFEGWELPSILDMVPEKLKPETIKGGKFGFYKNKNGSDTGEYVVLTGDKNHEEFGHIVSWEGMEELEWWYTNGLDKNSSDHFCNKINGSDGSIFPPFITKDTTLRMFIPDMCRSVWLTYHSDSSYHTIPAYRFKFPWDFTAGPTCNKNNKCFCQKQHQKLNHHCWSGTSRLFTCKQGAPIVTSLPHFMNGDDELFEAIEMTKPDLELHDSHLEIEPLSGIVLNSMLKLQLNVELQNLPEMEVFKDLNFTQLTESPSILLPIMWMDNTHHLDTSHTKELRMSINLMIRDIIVTKWVLLVVGGLIIFASANFLIVSLKRTDPA</sequence>
<keyword evidence="5 8" id="KW-1133">Transmembrane helix</keyword>
<dbReference type="InterPro" id="IPR002159">
    <property type="entry name" value="CD36_fam"/>
</dbReference>
<dbReference type="Pfam" id="PF01130">
    <property type="entry name" value="CD36"/>
    <property type="match status" value="1"/>
</dbReference>
<evidence type="ECO:0008006" key="11">
    <source>
        <dbReference type="Google" id="ProtNLM"/>
    </source>
</evidence>
<protein>
    <recommendedName>
        <fullName evidence="11">Scavenger receptor class B member 1</fullName>
    </recommendedName>
</protein>
<comment type="similarity">
    <text evidence="2">Belongs to the CD36 family.</text>
</comment>
<keyword evidence="10" id="KW-1185">Reference proteome</keyword>
<evidence type="ECO:0000256" key="6">
    <source>
        <dbReference type="ARBA" id="ARBA00023136"/>
    </source>
</evidence>
<evidence type="ECO:0000256" key="4">
    <source>
        <dbReference type="ARBA" id="ARBA00022692"/>
    </source>
</evidence>
<dbReference type="OrthoDB" id="195015at2759"/>
<dbReference type="GO" id="GO:0005737">
    <property type="term" value="C:cytoplasm"/>
    <property type="evidence" value="ECO:0007669"/>
    <property type="project" value="TreeGrafter"/>
</dbReference>
<comment type="subcellular location">
    <subcellularLocation>
        <location evidence="1">Cell membrane</location>
    </subcellularLocation>
</comment>
<evidence type="ECO:0000313" key="10">
    <source>
        <dbReference type="Proteomes" id="UP000708208"/>
    </source>
</evidence>
<evidence type="ECO:0000256" key="7">
    <source>
        <dbReference type="ARBA" id="ARBA00023180"/>
    </source>
</evidence>
<evidence type="ECO:0000313" key="9">
    <source>
        <dbReference type="EMBL" id="CAG7721406.1"/>
    </source>
</evidence>
<dbReference type="AlphaFoldDB" id="A0A8J2JK34"/>
<dbReference type="PANTHER" id="PTHR11923">
    <property type="entry name" value="SCAVENGER RECEPTOR CLASS B TYPE-1 SR-B1"/>
    <property type="match status" value="1"/>
</dbReference>
<evidence type="ECO:0000256" key="2">
    <source>
        <dbReference type="ARBA" id="ARBA00010532"/>
    </source>
</evidence>
<evidence type="ECO:0000256" key="5">
    <source>
        <dbReference type="ARBA" id="ARBA00022989"/>
    </source>
</evidence>
<dbReference type="GO" id="GO:0005044">
    <property type="term" value="F:scavenger receptor activity"/>
    <property type="evidence" value="ECO:0007669"/>
    <property type="project" value="TreeGrafter"/>
</dbReference>
<dbReference type="Proteomes" id="UP000708208">
    <property type="component" value="Unassembled WGS sequence"/>
</dbReference>
<comment type="caution">
    <text evidence="9">The sequence shown here is derived from an EMBL/GenBank/DDBJ whole genome shotgun (WGS) entry which is preliminary data.</text>
</comment>
<evidence type="ECO:0000256" key="8">
    <source>
        <dbReference type="SAM" id="Phobius"/>
    </source>
</evidence>
<organism evidence="9 10">
    <name type="scientific">Allacma fusca</name>
    <dbReference type="NCBI Taxonomy" id="39272"/>
    <lineage>
        <taxon>Eukaryota</taxon>
        <taxon>Metazoa</taxon>
        <taxon>Ecdysozoa</taxon>
        <taxon>Arthropoda</taxon>
        <taxon>Hexapoda</taxon>
        <taxon>Collembola</taxon>
        <taxon>Symphypleona</taxon>
        <taxon>Sminthuridae</taxon>
        <taxon>Allacma</taxon>
    </lineage>
</organism>
<proteinExistence type="inferred from homology"/>
<keyword evidence="3" id="KW-1003">Cell membrane</keyword>
<feature type="transmembrane region" description="Helical" evidence="8">
    <location>
        <begin position="474"/>
        <end position="495"/>
    </location>
</feature>
<evidence type="ECO:0000256" key="1">
    <source>
        <dbReference type="ARBA" id="ARBA00004236"/>
    </source>
</evidence>
<accession>A0A8J2JK34</accession>
<keyword evidence="4 8" id="KW-0812">Transmembrane</keyword>
<evidence type="ECO:0000256" key="3">
    <source>
        <dbReference type="ARBA" id="ARBA00022475"/>
    </source>
</evidence>